<dbReference type="InterPro" id="IPR050951">
    <property type="entry name" value="Retrovirus_Pol_polyprotein"/>
</dbReference>
<accession>A0ABY6KGW7</accession>
<dbReference type="InterPro" id="IPR036691">
    <property type="entry name" value="Endo/exonu/phosph_ase_sf"/>
</dbReference>
<dbReference type="InterPro" id="IPR012337">
    <property type="entry name" value="RNaseH-like_sf"/>
</dbReference>
<dbReference type="PROSITE" id="PS50994">
    <property type="entry name" value="INTEGRASE"/>
    <property type="match status" value="2"/>
</dbReference>
<evidence type="ECO:0000259" key="2">
    <source>
        <dbReference type="PROSITE" id="PS50994"/>
    </source>
</evidence>
<evidence type="ECO:0000313" key="4">
    <source>
        <dbReference type="Proteomes" id="UP001235939"/>
    </source>
</evidence>
<dbReference type="Pfam" id="PF00665">
    <property type="entry name" value="rve"/>
    <property type="match status" value="2"/>
</dbReference>
<dbReference type="InterPro" id="IPR005135">
    <property type="entry name" value="Endo/exonuclease/phosphatase"/>
</dbReference>
<proteinExistence type="predicted"/>
<dbReference type="InterPro" id="IPR043128">
    <property type="entry name" value="Rev_trsase/Diguanyl_cyclase"/>
</dbReference>
<dbReference type="SUPFAM" id="SSF56219">
    <property type="entry name" value="DNase I-like"/>
    <property type="match status" value="1"/>
</dbReference>
<dbReference type="Gene3D" id="3.10.10.10">
    <property type="entry name" value="HIV Type 1 Reverse Transcriptase, subunit A, domain 1"/>
    <property type="match status" value="1"/>
</dbReference>
<reference evidence="3 4" key="1">
    <citation type="submission" date="2022-01" db="EMBL/GenBank/DDBJ databases">
        <title>A chromosomal length assembly of Cordylochernes scorpioides.</title>
        <authorList>
            <person name="Zeh D."/>
            <person name="Zeh J."/>
        </authorList>
    </citation>
    <scope>NUCLEOTIDE SEQUENCE [LARGE SCALE GENOMIC DNA]</scope>
    <source>
        <strain evidence="3">IN4F17</strain>
        <tissue evidence="3">Whole Body</tissue>
    </source>
</reference>
<dbReference type="Pfam" id="PF14529">
    <property type="entry name" value="Exo_endo_phos_2"/>
    <property type="match status" value="1"/>
</dbReference>
<gene>
    <name evidence="3" type="ORF">LAZ67_5002964</name>
</gene>
<sequence>MTSTKDDHNEEDHVTSAKGKFYGALGQIPPPQQPFDLIFIDIIAGFSKYGHSKTYLHLIVDHLTRYAWTFPSKSTSTQTYIQTLKTVIQQGSPKRLLSNRAPAFTSEKFRKFLITLGIQPLLTTSNNPQANDLIERLNATITGKLRLAYLENPKVSWTQLVKPVTQTYNNTPHSVTNFPPTYLMFNVIPPDIRTHLNPYPEITIAGEIARSRAQNKHKKDKETFDKQHRTPHFEVNDLVLVKYYRHPDTVKERKEIKKEPYTFISNSNLERYEIFALTETWCDHHLKNGPRGFHLLELLATRSSKLGRCSGGIIVGIKNKLKPMLGKVVVEHNWISIPFKRCFNIQICYIFTYLSPNESQLSNFITLSKHVEDRLTNGYEIVLAGDINIRNGTYGYLHNPLERPLLLSPERKSRDPVLSKHWKQLIIFLDNNLLTIINGRTISNKTGNCTFILSRGSSVVDYFIISYSLLEHVVDLRVDNNPYSDHLPLTINMSNLSNLKRTKETVYPCFERYRWAPDNTSLFSQNLNNDQVSTDQNLDSLVNTFSKQIQNAMLATDMRIKANRCNFGLHFEEQLRDKFVSGVSSQVILKILLQEPEITFNMAVNMATTIETVDCNVLKMKSYAETKEINKLHSKCKHCGKINHHSDKCFFLNSFWYSCKQLGHISTVCHSKSKNGYFQPRNRGASSEASANGESFSRKNAESINNIEYLTNKFEMDSPIASPLVCVPKKNGKIRICADFKRTLNPFIENVKYPIPNIDNVLHSFFDFLSRFPNHEKGEKEEEMGEILLIENSILDYVLVSDKTQEDPTLRKLYKFVKYDKYDIDSDVDIKPYIRINNEITIVRNCLFFGNRMIIPDSLREYVLNIIHENHIGINKMKTLARSFVYWPGMDEQIEKLSKSCSICMENTSKLPNQEFTEWTPPNKVWKRIHLDYFYFAGKTFLILADANSNWIECQMVPNTSAGFCIDFLRKCLARYGLPEVAVIDNEPPFRSYEMKAFFERNGIQAIFSPAYHPESNGLAEVSVREIKKKL</sequence>
<dbReference type="PANTHER" id="PTHR37984">
    <property type="entry name" value="PROTEIN CBG26694"/>
    <property type="match status" value="1"/>
</dbReference>
<dbReference type="SUPFAM" id="SSF53098">
    <property type="entry name" value="Ribonuclease H-like"/>
    <property type="match status" value="2"/>
</dbReference>
<keyword evidence="4" id="KW-1185">Reference proteome</keyword>
<dbReference type="EMBL" id="CP092867">
    <property type="protein sequence ID" value="UYV68069.1"/>
    <property type="molecule type" value="Genomic_DNA"/>
</dbReference>
<dbReference type="PANTHER" id="PTHR37984:SF5">
    <property type="entry name" value="PROTEIN NYNRIN-LIKE"/>
    <property type="match status" value="1"/>
</dbReference>
<dbReference type="SUPFAM" id="SSF56672">
    <property type="entry name" value="DNA/RNA polymerases"/>
    <property type="match status" value="1"/>
</dbReference>
<dbReference type="Gene3D" id="3.60.10.10">
    <property type="entry name" value="Endonuclease/exonuclease/phosphatase"/>
    <property type="match status" value="1"/>
</dbReference>
<evidence type="ECO:0000256" key="1">
    <source>
        <dbReference type="ARBA" id="ARBA00012493"/>
    </source>
</evidence>
<dbReference type="InterPro" id="IPR043502">
    <property type="entry name" value="DNA/RNA_pol_sf"/>
</dbReference>
<dbReference type="InterPro" id="IPR041588">
    <property type="entry name" value="Integrase_H2C2"/>
</dbReference>
<feature type="domain" description="Integrase catalytic" evidence="2">
    <location>
        <begin position="918"/>
        <end position="1031"/>
    </location>
</feature>
<name>A0ABY6KGW7_9ARAC</name>
<dbReference type="InterPro" id="IPR036397">
    <property type="entry name" value="RNaseH_sf"/>
</dbReference>
<protein>
    <recommendedName>
        <fullName evidence="1">RNA-directed DNA polymerase</fullName>
        <ecNumber evidence="1">2.7.7.49</ecNumber>
    </recommendedName>
</protein>
<dbReference type="EC" id="2.7.7.49" evidence="1"/>
<dbReference type="Proteomes" id="UP001235939">
    <property type="component" value="Chromosome 05"/>
</dbReference>
<dbReference type="Pfam" id="PF17921">
    <property type="entry name" value="Integrase_H2C2"/>
    <property type="match status" value="1"/>
</dbReference>
<evidence type="ECO:0000313" key="3">
    <source>
        <dbReference type="EMBL" id="UYV68069.1"/>
    </source>
</evidence>
<dbReference type="InterPro" id="IPR001584">
    <property type="entry name" value="Integrase_cat-core"/>
</dbReference>
<dbReference type="Gene3D" id="3.30.420.10">
    <property type="entry name" value="Ribonuclease H-like superfamily/Ribonuclease H"/>
    <property type="match status" value="2"/>
</dbReference>
<dbReference type="Gene3D" id="3.30.70.270">
    <property type="match status" value="1"/>
</dbReference>
<feature type="domain" description="Integrase catalytic" evidence="2">
    <location>
        <begin position="30"/>
        <end position="188"/>
    </location>
</feature>
<organism evidence="3 4">
    <name type="scientific">Cordylochernes scorpioides</name>
    <dbReference type="NCBI Taxonomy" id="51811"/>
    <lineage>
        <taxon>Eukaryota</taxon>
        <taxon>Metazoa</taxon>
        <taxon>Ecdysozoa</taxon>
        <taxon>Arthropoda</taxon>
        <taxon>Chelicerata</taxon>
        <taxon>Arachnida</taxon>
        <taxon>Pseudoscorpiones</taxon>
        <taxon>Cheliferoidea</taxon>
        <taxon>Chernetidae</taxon>
        <taxon>Cordylochernes</taxon>
    </lineage>
</organism>
<dbReference type="Gene3D" id="1.10.340.70">
    <property type="match status" value="1"/>
</dbReference>